<comment type="similarity">
    <text evidence="1 3">Belongs to the short-chain dehydrogenases/reductases (SDR) family.</text>
</comment>
<sequence length="222" mass="23480">MKTVLITGGATGIGRAAAELFLQNGYEVFVTVHETPCTLARVQSVPCDLRDLSQIEALFSQFARLDVLVNNAGVSLIRQINDTTLADYEQVMQVNARAAFFCAKQAALRMLKCHSGSIINVSSVWGQLGASCEVAYSMSKAAVIGLTKALAQELAPSGITVNCVAPGIIDTRMNAPFDAQDLAQEVPCGRLGTPQEAAQAIYALTQNPYITGQVLGVNGGMV</sequence>
<gene>
    <name evidence="4" type="ORF">IAD23_05720</name>
</gene>
<dbReference type="EMBL" id="DVNM01000031">
    <property type="protein sequence ID" value="HIU69442.1"/>
    <property type="molecule type" value="Genomic_DNA"/>
</dbReference>
<dbReference type="PRINTS" id="PR00080">
    <property type="entry name" value="SDRFAMILY"/>
</dbReference>
<dbReference type="InterPro" id="IPR036291">
    <property type="entry name" value="NAD(P)-bd_dom_sf"/>
</dbReference>
<evidence type="ECO:0000256" key="1">
    <source>
        <dbReference type="ARBA" id="ARBA00006484"/>
    </source>
</evidence>
<dbReference type="Pfam" id="PF00106">
    <property type="entry name" value="adh_short"/>
    <property type="match status" value="1"/>
</dbReference>
<dbReference type="InterPro" id="IPR020904">
    <property type="entry name" value="Sc_DH/Rdtase_CS"/>
</dbReference>
<dbReference type="CDD" id="cd05233">
    <property type="entry name" value="SDR_c"/>
    <property type="match status" value="1"/>
</dbReference>
<evidence type="ECO:0000313" key="5">
    <source>
        <dbReference type="Proteomes" id="UP000824125"/>
    </source>
</evidence>
<evidence type="ECO:0000256" key="3">
    <source>
        <dbReference type="RuleBase" id="RU000363"/>
    </source>
</evidence>
<dbReference type="InterPro" id="IPR002347">
    <property type="entry name" value="SDR_fam"/>
</dbReference>
<dbReference type="GO" id="GO:0016616">
    <property type="term" value="F:oxidoreductase activity, acting on the CH-OH group of donors, NAD or NADP as acceptor"/>
    <property type="evidence" value="ECO:0007669"/>
    <property type="project" value="TreeGrafter"/>
</dbReference>
<reference evidence="4" key="1">
    <citation type="submission" date="2020-10" db="EMBL/GenBank/DDBJ databases">
        <authorList>
            <person name="Gilroy R."/>
        </authorList>
    </citation>
    <scope>NUCLEOTIDE SEQUENCE</scope>
    <source>
        <strain evidence="4">CHK176-6737</strain>
    </source>
</reference>
<reference evidence="4" key="2">
    <citation type="journal article" date="2021" name="PeerJ">
        <title>Extensive microbial diversity within the chicken gut microbiome revealed by metagenomics and culture.</title>
        <authorList>
            <person name="Gilroy R."/>
            <person name="Ravi A."/>
            <person name="Getino M."/>
            <person name="Pursley I."/>
            <person name="Horton D.L."/>
            <person name="Alikhan N.F."/>
            <person name="Baker D."/>
            <person name="Gharbi K."/>
            <person name="Hall N."/>
            <person name="Watson M."/>
            <person name="Adriaenssens E.M."/>
            <person name="Foster-Nyarko E."/>
            <person name="Jarju S."/>
            <person name="Secka A."/>
            <person name="Antonio M."/>
            <person name="Oren A."/>
            <person name="Chaudhuri R.R."/>
            <person name="La Ragione R."/>
            <person name="Hildebrand F."/>
            <person name="Pallen M.J."/>
        </authorList>
    </citation>
    <scope>NUCLEOTIDE SEQUENCE</scope>
    <source>
        <strain evidence="4">CHK176-6737</strain>
    </source>
</reference>
<accession>A0A9D1MUW4</accession>
<dbReference type="Gene3D" id="3.40.50.720">
    <property type="entry name" value="NAD(P)-binding Rossmann-like Domain"/>
    <property type="match status" value="1"/>
</dbReference>
<dbReference type="AlphaFoldDB" id="A0A9D1MUW4"/>
<dbReference type="FunFam" id="3.40.50.720:FF:000084">
    <property type="entry name" value="Short-chain dehydrogenase reductase"/>
    <property type="match status" value="1"/>
</dbReference>
<dbReference type="SUPFAM" id="SSF51735">
    <property type="entry name" value="NAD(P)-binding Rossmann-fold domains"/>
    <property type="match status" value="1"/>
</dbReference>
<proteinExistence type="inferred from homology"/>
<dbReference type="GO" id="GO:0008206">
    <property type="term" value="P:bile acid metabolic process"/>
    <property type="evidence" value="ECO:0007669"/>
    <property type="project" value="UniProtKB-ARBA"/>
</dbReference>
<keyword evidence="2" id="KW-0560">Oxidoreductase</keyword>
<dbReference type="PRINTS" id="PR00081">
    <property type="entry name" value="GDHRDH"/>
</dbReference>
<dbReference type="Proteomes" id="UP000824125">
    <property type="component" value="Unassembled WGS sequence"/>
</dbReference>
<evidence type="ECO:0000313" key="4">
    <source>
        <dbReference type="EMBL" id="HIU69442.1"/>
    </source>
</evidence>
<dbReference type="PANTHER" id="PTHR42760:SF133">
    <property type="entry name" value="3-OXOACYL-[ACYL-CARRIER-PROTEIN] REDUCTASE"/>
    <property type="match status" value="1"/>
</dbReference>
<dbReference type="PANTHER" id="PTHR42760">
    <property type="entry name" value="SHORT-CHAIN DEHYDROGENASES/REDUCTASES FAMILY MEMBER"/>
    <property type="match status" value="1"/>
</dbReference>
<organism evidence="4 5">
    <name type="scientific">Candidatus Scybalenecus merdavium</name>
    <dbReference type="NCBI Taxonomy" id="2840939"/>
    <lineage>
        <taxon>Bacteria</taxon>
        <taxon>Bacillati</taxon>
        <taxon>Bacillota</taxon>
        <taxon>Clostridia</taxon>
        <taxon>Eubacteriales</taxon>
        <taxon>Oscillospiraceae</taxon>
        <taxon>Oscillospiraceae incertae sedis</taxon>
        <taxon>Candidatus Scybalenecus</taxon>
    </lineage>
</organism>
<protein>
    <submittedName>
        <fullName evidence="4">SDR family oxidoreductase</fullName>
    </submittedName>
</protein>
<dbReference type="PROSITE" id="PS00061">
    <property type="entry name" value="ADH_SHORT"/>
    <property type="match status" value="1"/>
</dbReference>
<evidence type="ECO:0000256" key="2">
    <source>
        <dbReference type="ARBA" id="ARBA00023002"/>
    </source>
</evidence>
<comment type="caution">
    <text evidence="4">The sequence shown here is derived from an EMBL/GenBank/DDBJ whole genome shotgun (WGS) entry which is preliminary data.</text>
</comment>
<name>A0A9D1MUW4_9FIRM</name>